<sequence>MRLLDLRGLDKWNNWPRGASRRPWRPGVAVGIKCVPLVIDQTITGVLPFAQTPGQEMSPSRCLTPIHDSRAGNSEIA</sequence>
<accession>A0ABD0L432</accession>
<gene>
    <name evidence="2" type="ORF">BaRGS_00014767</name>
</gene>
<feature type="region of interest" description="Disordered" evidence="1">
    <location>
        <begin position="50"/>
        <end position="77"/>
    </location>
</feature>
<evidence type="ECO:0000313" key="2">
    <source>
        <dbReference type="EMBL" id="KAK7493885.1"/>
    </source>
</evidence>
<reference evidence="2 3" key="1">
    <citation type="journal article" date="2023" name="Sci. Data">
        <title>Genome assembly of the Korean intertidal mud-creeper Batillaria attramentaria.</title>
        <authorList>
            <person name="Patra A.K."/>
            <person name="Ho P.T."/>
            <person name="Jun S."/>
            <person name="Lee S.J."/>
            <person name="Kim Y."/>
            <person name="Won Y.J."/>
        </authorList>
    </citation>
    <scope>NUCLEOTIDE SEQUENCE [LARGE SCALE GENOMIC DNA]</scope>
    <source>
        <strain evidence="2">Wonlab-2016</strain>
    </source>
</reference>
<keyword evidence="3" id="KW-1185">Reference proteome</keyword>
<proteinExistence type="predicted"/>
<organism evidence="2 3">
    <name type="scientific">Batillaria attramentaria</name>
    <dbReference type="NCBI Taxonomy" id="370345"/>
    <lineage>
        <taxon>Eukaryota</taxon>
        <taxon>Metazoa</taxon>
        <taxon>Spiralia</taxon>
        <taxon>Lophotrochozoa</taxon>
        <taxon>Mollusca</taxon>
        <taxon>Gastropoda</taxon>
        <taxon>Caenogastropoda</taxon>
        <taxon>Sorbeoconcha</taxon>
        <taxon>Cerithioidea</taxon>
        <taxon>Batillariidae</taxon>
        <taxon>Batillaria</taxon>
    </lineage>
</organism>
<dbReference type="AlphaFoldDB" id="A0ABD0L432"/>
<dbReference type="Proteomes" id="UP001519460">
    <property type="component" value="Unassembled WGS sequence"/>
</dbReference>
<protein>
    <submittedName>
        <fullName evidence="2">Uncharacterized protein</fullName>
    </submittedName>
</protein>
<dbReference type="EMBL" id="JACVVK020000088">
    <property type="protein sequence ID" value="KAK7493885.1"/>
    <property type="molecule type" value="Genomic_DNA"/>
</dbReference>
<comment type="caution">
    <text evidence="2">The sequence shown here is derived from an EMBL/GenBank/DDBJ whole genome shotgun (WGS) entry which is preliminary data.</text>
</comment>
<evidence type="ECO:0000313" key="3">
    <source>
        <dbReference type="Proteomes" id="UP001519460"/>
    </source>
</evidence>
<evidence type="ECO:0000256" key="1">
    <source>
        <dbReference type="SAM" id="MobiDB-lite"/>
    </source>
</evidence>
<name>A0ABD0L432_9CAEN</name>